<reference evidence="4" key="1">
    <citation type="submission" date="2017-06" db="EMBL/GenBank/DDBJ databases">
        <authorList>
            <person name="Kim H.J."/>
            <person name="Triplett B.A."/>
        </authorList>
    </citation>
    <scope>NUCLEOTIDE SEQUENCE [LARGE SCALE GENOMIC DNA]</scope>
    <source>
        <strain evidence="4">DSM 13116</strain>
    </source>
</reference>
<dbReference type="PANTHER" id="PTHR37294:SF1">
    <property type="entry name" value="3'-5' EXORIBONUCLEASE YHAM"/>
    <property type="match status" value="1"/>
</dbReference>
<keyword evidence="5" id="KW-1185">Reference proteome</keyword>
<feature type="region of interest" description="Disordered" evidence="2">
    <location>
        <begin position="319"/>
        <end position="345"/>
    </location>
</feature>
<dbReference type="SMART" id="SM00471">
    <property type="entry name" value="HDc"/>
    <property type="match status" value="1"/>
</dbReference>
<dbReference type="InterPro" id="IPR003607">
    <property type="entry name" value="HD/PDEase_dom"/>
</dbReference>
<dbReference type="Gene3D" id="1.10.3210.10">
    <property type="entry name" value="Hypothetical protein af1432"/>
    <property type="match status" value="1"/>
</dbReference>
<sequence length="357" mass="39894">MTKAVYIRDISPGQTIQDSFLLAEARTGQSRNGPYWSLVLQDLSGQMEAKVWSPLSQAHPDLAAGQIVLVRAQAATYRDKCQLTIDQIELVDASQVQLSDYLPPSPVDPAALLAEIEELCRRELPHKPWRALMKKIFTDPEVRDRLLPATGAKAVHHAYAGGLLEHTLAVARTCMALSDLYPALDRQILLVAALLHDLGKAWELTSGLACEYTDEGRLLGHIQLGLSKLEPFLAKAKDLDQGLILHLKHLIISHHGEYEFGAPKRPKTPEAFILHFADNIDAKMNTMAGAYAELEGANQSWTPFQRYLDRYLYRAPHTPEPEPFGRLEGRKDNRPEARKSDTEKVDDRFLLLPLGSD</sequence>
<dbReference type="Proteomes" id="UP000198324">
    <property type="component" value="Unassembled WGS sequence"/>
</dbReference>
<evidence type="ECO:0000256" key="2">
    <source>
        <dbReference type="SAM" id="MobiDB-lite"/>
    </source>
</evidence>
<dbReference type="PROSITE" id="PS51831">
    <property type="entry name" value="HD"/>
    <property type="match status" value="1"/>
</dbReference>
<dbReference type="InterPro" id="IPR006675">
    <property type="entry name" value="HDIG_dom"/>
</dbReference>
<protein>
    <submittedName>
        <fullName evidence="4">3'-5' exoribonuclease</fullName>
    </submittedName>
</protein>
<evidence type="ECO:0000256" key="1">
    <source>
        <dbReference type="ARBA" id="ARBA00022801"/>
    </source>
</evidence>
<dbReference type="GO" id="GO:0016787">
    <property type="term" value="F:hydrolase activity"/>
    <property type="evidence" value="ECO:0007669"/>
    <property type="project" value="UniProtKB-KW"/>
</dbReference>
<dbReference type="Pfam" id="PF01966">
    <property type="entry name" value="HD"/>
    <property type="match status" value="1"/>
</dbReference>
<dbReference type="GO" id="GO:0031125">
    <property type="term" value="P:rRNA 3'-end processing"/>
    <property type="evidence" value="ECO:0007669"/>
    <property type="project" value="TreeGrafter"/>
</dbReference>
<organism evidence="4 5">
    <name type="scientific">Humidesulfovibrio mexicanus</name>
    <dbReference type="NCBI Taxonomy" id="147047"/>
    <lineage>
        <taxon>Bacteria</taxon>
        <taxon>Pseudomonadati</taxon>
        <taxon>Thermodesulfobacteriota</taxon>
        <taxon>Desulfovibrionia</taxon>
        <taxon>Desulfovibrionales</taxon>
        <taxon>Desulfovibrionaceae</taxon>
        <taxon>Humidesulfovibrio</taxon>
    </lineage>
</organism>
<proteinExistence type="predicted"/>
<gene>
    <name evidence="4" type="ORF">SAMN04488503_1442</name>
</gene>
<evidence type="ECO:0000259" key="3">
    <source>
        <dbReference type="PROSITE" id="PS51831"/>
    </source>
</evidence>
<dbReference type="NCBIfam" id="TIGR00277">
    <property type="entry name" value="HDIG"/>
    <property type="match status" value="1"/>
</dbReference>
<keyword evidence="1" id="KW-0378">Hydrolase</keyword>
<dbReference type="SUPFAM" id="SSF109604">
    <property type="entry name" value="HD-domain/PDEase-like"/>
    <property type="match status" value="1"/>
</dbReference>
<dbReference type="EMBL" id="FZOC01000002">
    <property type="protein sequence ID" value="SNR81253.1"/>
    <property type="molecule type" value="Genomic_DNA"/>
</dbReference>
<dbReference type="InterPro" id="IPR006674">
    <property type="entry name" value="HD_domain"/>
</dbReference>
<dbReference type="PANTHER" id="PTHR37294">
    <property type="entry name" value="3'-5' EXORIBONUCLEASE YHAM"/>
    <property type="match status" value="1"/>
</dbReference>
<dbReference type="RefSeq" id="WP_235641527.1">
    <property type="nucleotide sequence ID" value="NZ_FZOC01000002.1"/>
</dbReference>
<dbReference type="InterPro" id="IPR050798">
    <property type="entry name" value="YhaM_exoribonuc/phosphodiest"/>
</dbReference>
<evidence type="ECO:0000313" key="4">
    <source>
        <dbReference type="EMBL" id="SNR81253.1"/>
    </source>
</evidence>
<name>A0A238ZES9_9BACT</name>
<dbReference type="CDD" id="cd04492">
    <property type="entry name" value="YhaM_OBF_like"/>
    <property type="match status" value="1"/>
</dbReference>
<feature type="domain" description="HD" evidence="3">
    <location>
        <begin position="163"/>
        <end position="283"/>
    </location>
</feature>
<evidence type="ECO:0000313" key="5">
    <source>
        <dbReference type="Proteomes" id="UP000198324"/>
    </source>
</evidence>
<dbReference type="AlphaFoldDB" id="A0A238ZES9"/>
<dbReference type="CDD" id="cd00077">
    <property type="entry name" value="HDc"/>
    <property type="match status" value="1"/>
</dbReference>
<accession>A0A238ZES9</accession>